<sequence length="297" mass="34160">MANQEQHAANRAPNRGQRPQMNDQSRFVPSAEQYRNQGDVADGDSHPAPIHPHNALGIQPGLPSNAGNENQGIPNYPPGPNQHNHPWPAPNPNPVQIVTSREFLTTPFPPLEHRLFTIEKRISSAEWVSANTGMLQEMTRRHLHDVPFRVEIRDRISPDLWPIIPLETRVQVLEWLTPSQKVALTRMLPCDFQTEMTIVEEHTLPLHPDEVYLRTIEEAIPNLPQVYFEGAVRIKLEINNMLSHHQDWMQENRAAQHWLLQRKDQITQHTIALWINSWSGRRNGMRPPINRDGRVVA</sequence>
<protein>
    <submittedName>
        <fullName evidence="2">Uncharacterized protein</fullName>
    </submittedName>
</protein>
<dbReference type="Proteomes" id="UP001187734">
    <property type="component" value="Unassembled WGS sequence"/>
</dbReference>
<evidence type="ECO:0000313" key="3">
    <source>
        <dbReference type="Proteomes" id="UP001187734"/>
    </source>
</evidence>
<evidence type="ECO:0000313" key="2">
    <source>
        <dbReference type="EMBL" id="SPJ88786.1"/>
    </source>
</evidence>
<feature type="region of interest" description="Disordered" evidence="1">
    <location>
        <begin position="1"/>
        <end position="91"/>
    </location>
</feature>
<keyword evidence="3" id="KW-1185">Reference proteome</keyword>
<accession>A0AAE8MM54</accession>
<dbReference type="AlphaFoldDB" id="A0AAE8MM54"/>
<organism evidence="2 3">
    <name type="scientific">Fusarium torulosum</name>
    <dbReference type="NCBI Taxonomy" id="33205"/>
    <lineage>
        <taxon>Eukaryota</taxon>
        <taxon>Fungi</taxon>
        <taxon>Dikarya</taxon>
        <taxon>Ascomycota</taxon>
        <taxon>Pezizomycotina</taxon>
        <taxon>Sordariomycetes</taxon>
        <taxon>Hypocreomycetidae</taxon>
        <taxon>Hypocreales</taxon>
        <taxon>Nectriaceae</taxon>
        <taxon>Fusarium</taxon>
    </lineage>
</organism>
<dbReference type="EMBL" id="ONZP01000636">
    <property type="protein sequence ID" value="SPJ88786.1"/>
    <property type="molecule type" value="Genomic_DNA"/>
</dbReference>
<evidence type="ECO:0000256" key="1">
    <source>
        <dbReference type="SAM" id="MobiDB-lite"/>
    </source>
</evidence>
<feature type="compositionally biased region" description="Polar residues" evidence="1">
    <location>
        <begin position="17"/>
        <end position="27"/>
    </location>
</feature>
<proteinExistence type="predicted"/>
<gene>
    <name evidence="2" type="ORF">FTOL_12680</name>
</gene>
<comment type="caution">
    <text evidence="2">The sequence shown here is derived from an EMBL/GenBank/DDBJ whole genome shotgun (WGS) entry which is preliminary data.</text>
</comment>
<reference evidence="2" key="1">
    <citation type="submission" date="2018-03" db="EMBL/GenBank/DDBJ databases">
        <authorList>
            <person name="Guldener U."/>
        </authorList>
    </citation>
    <scope>NUCLEOTIDE SEQUENCE</scope>
</reference>
<name>A0AAE8MM54_9HYPO</name>